<dbReference type="Proteomes" id="UP001595379">
    <property type="component" value="Unassembled WGS sequence"/>
</dbReference>
<evidence type="ECO:0000256" key="1">
    <source>
        <dbReference type="SAM" id="MobiDB-lite"/>
    </source>
</evidence>
<keyword evidence="5" id="KW-1185">Reference proteome</keyword>
<keyword evidence="2" id="KW-0472">Membrane</keyword>
<evidence type="ECO:0000313" key="5">
    <source>
        <dbReference type="Proteomes" id="UP001595379"/>
    </source>
</evidence>
<feature type="region of interest" description="Disordered" evidence="1">
    <location>
        <begin position="288"/>
        <end position="310"/>
    </location>
</feature>
<dbReference type="PROSITE" id="PS51257">
    <property type="entry name" value="PROKAR_LIPOPROTEIN"/>
    <property type="match status" value="1"/>
</dbReference>
<feature type="transmembrane region" description="Helical" evidence="2">
    <location>
        <begin position="202"/>
        <end position="219"/>
    </location>
</feature>
<protein>
    <recommendedName>
        <fullName evidence="6">DUF4440 domain-containing protein</fullName>
    </recommendedName>
</protein>
<evidence type="ECO:0000313" key="4">
    <source>
        <dbReference type="EMBL" id="MFC2926566.1"/>
    </source>
</evidence>
<reference evidence="5" key="1">
    <citation type="journal article" date="2019" name="Int. J. Syst. Evol. Microbiol.">
        <title>The Global Catalogue of Microorganisms (GCM) 10K type strain sequencing project: providing services to taxonomists for standard genome sequencing and annotation.</title>
        <authorList>
            <consortium name="The Broad Institute Genomics Platform"/>
            <consortium name="The Broad Institute Genome Sequencing Center for Infectious Disease"/>
            <person name="Wu L."/>
            <person name="Ma J."/>
        </authorList>
    </citation>
    <scope>NUCLEOTIDE SEQUENCE [LARGE SCALE GENOMIC DNA]</scope>
    <source>
        <strain evidence="5">KCTC 52487</strain>
    </source>
</reference>
<evidence type="ECO:0000256" key="3">
    <source>
        <dbReference type="SAM" id="SignalP"/>
    </source>
</evidence>
<keyword evidence="2" id="KW-0812">Transmembrane</keyword>
<accession>A0ABV6ZYJ8</accession>
<proteinExistence type="predicted"/>
<dbReference type="EMBL" id="JBHRSV010000019">
    <property type="protein sequence ID" value="MFC2926566.1"/>
    <property type="molecule type" value="Genomic_DNA"/>
</dbReference>
<name>A0ABV6ZYJ8_9PROT</name>
<keyword evidence="2" id="KW-1133">Transmembrane helix</keyword>
<comment type="caution">
    <text evidence="4">The sequence shown here is derived from an EMBL/GenBank/DDBJ whole genome shotgun (WGS) entry which is preliminary data.</text>
</comment>
<evidence type="ECO:0008006" key="6">
    <source>
        <dbReference type="Google" id="ProtNLM"/>
    </source>
</evidence>
<keyword evidence="3" id="KW-0732">Signal</keyword>
<feature type="signal peptide" evidence="3">
    <location>
        <begin position="1"/>
        <end position="22"/>
    </location>
</feature>
<feature type="transmembrane region" description="Helical" evidence="2">
    <location>
        <begin position="258"/>
        <end position="276"/>
    </location>
</feature>
<feature type="transmembrane region" description="Helical" evidence="2">
    <location>
        <begin position="172"/>
        <end position="195"/>
    </location>
</feature>
<organism evidence="4 5">
    <name type="scientific">Hyphobacterium vulgare</name>
    <dbReference type="NCBI Taxonomy" id="1736751"/>
    <lineage>
        <taxon>Bacteria</taxon>
        <taxon>Pseudomonadati</taxon>
        <taxon>Pseudomonadota</taxon>
        <taxon>Alphaproteobacteria</taxon>
        <taxon>Maricaulales</taxon>
        <taxon>Maricaulaceae</taxon>
        <taxon>Hyphobacterium</taxon>
    </lineage>
</organism>
<evidence type="ECO:0000256" key="2">
    <source>
        <dbReference type="SAM" id="Phobius"/>
    </source>
</evidence>
<dbReference type="RefSeq" id="WP_343164351.1">
    <property type="nucleotide sequence ID" value="NZ_JBHRSV010000019.1"/>
</dbReference>
<sequence length="310" mass="33916">MILRAFLVLVAGLAVSACSVRIQPFSPGASPEQIEDMADRSMTAEESALVTQAYEALLSRQPETVFDSLAAHLQTDASLIMLEDMATAFPDEAPVRSDRITFHLNTVTASTGDTRRTVTNQWALTYENGEVISVFIRLVTGDGEPLHIESYNYAEANPAAWAPPERLTPAHFAVIAAGIAFPLIILVTLVAIFRIRRIKRRWLWVIAAIITVPTVQFGWTFGQFAWLAPAIHGGGGSWSMQLMVWVATGVEVTRIGIYQPWIVTLGVPLGAVWFWLRYLTGGIARKPEVTSPPEPADRPPQSSPPLSPNG</sequence>
<feature type="compositionally biased region" description="Pro residues" evidence="1">
    <location>
        <begin position="301"/>
        <end position="310"/>
    </location>
</feature>
<feature type="chain" id="PRO_5046673129" description="DUF4440 domain-containing protein" evidence="3">
    <location>
        <begin position="23"/>
        <end position="310"/>
    </location>
</feature>
<gene>
    <name evidence="4" type="ORF">ACFOOR_10655</name>
</gene>